<keyword evidence="2" id="KW-1185">Reference proteome</keyword>
<sequence>MASNSVVWLTGAHNLLSFDCDRAKEAHIHGLETLVYVPTSNGVVEMGSFQLIHQTDSGLAHQAQSLFGAGSSSSSSSSPPPATLLTQPNKAEGGLVSFADKAGGLPEEENMNIMDLGEPMLDQQPKKFGKISRKSPPANHVEAERQRREKLNQRFYTLRSVVPNVSKMDKASLLADAVCYINELKEKVEELEAKLEAANNHRKLKKVKVEMAEISVDKDKIKPTKIYNKGNENKTIKMEVEVEVKMVGEGAMIRV</sequence>
<comment type="caution">
    <text evidence="1">The sequence shown here is derived from an EMBL/GenBank/DDBJ whole genome shotgun (WGS) entry which is preliminary data.</text>
</comment>
<dbReference type="EMBL" id="CM042037">
    <property type="protein sequence ID" value="KAI3741414.1"/>
    <property type="molecule type" value="Genomic_DNA"/>
</dbReference>
<proteinExistence type="predicted"/>
<reference evidence="1 2" key="2">
    <citation type="journal article" date="2022" name="Mol. Ecol. Resour.">
        <title>The genomes of chicory, endive, great burdock and yacon provide insights into Asteraceae paleo-polyploidization history and plant inulin production.</title>
        <authorList>
            <person name="Fan W."/>
            <person name="Wang S."/>
            <person name="Wang H."/>
            <person name="Wang A."/>
            <person name="Jiang F."/>
            <person name="Liu H."/>
            <person name="Zhao H."/>
            <person name="Xu D."/>
            <person name="Zhang Y."/>
        </authorList>
    </citation>
    <scope>NUCLEOTIDE SEQUENCE [LARGE SCALE GENOMIC DNA]</scope>
    <source>
        <strain evidence="2">cv. Yunnan</strain>
        <tissue evidence="1">Leaves</tissue>
    </source>
</reference>
<evidence type="ECO:0000313" key="2">
    <source>
        <dbReference type="Proteomes" id="UP001056120"/>
    </source>
</evidence>
<organism evidence="1 2">
    <name type="scientific">Smallanthus sonchifolius</name>
    <dbReference type="NCBI Taxonomy" id="185202"/>
    <lineage>
        <taxon>Eukaryota</taxon>
        <taxon>Viridiplantae</taxon>
        <taxon>Streptophyta</taxon>
        <taxon>Embryophyta</taxon>
        <taxon>Tracheophyta</taxon>
        <taxon>Spermatophyta</taxon>
        <taxon>Magnoliopsida</taxon>
        <taxon>eudicotyledons</taxon>
        <taxon>Gunneridae</taxon>
        <taxon>Pentapetalae</taxon>
        <taxon>asterids</taxon>
        <taxon>campanulids</taxon>
        <taxon>Asterales</taxon>
        <taxon>Asteraceae</taxon>
        <taxon>Asteroideae</taxon>
        <taxon>Heliantheae alliance</taxon>
        <taxon>Millerieae</taxon>
        <taxon>Smallanthus</taxon>
    </lineage>
</organism>
<reference evidence="2" key="1">
    <citation type="journal article" date="2022" name="Mol. Ecol. Resour.">
        <title>The genomes of chicory, endive, great burdock and yacon provide insights into Asteraceae palaeo-polyploidization history and plant inulin production.</title>
        <authorList>
            <person name="Fan W."/>
            <person name="Wang S."/>
            <person name="Wang H."/>
            <person name="Wang A."/>
            <person name="Jiang F."/>
            <person name="Liu H."/>
            <person name="Zhao H."/>
            <person name="Xu D."/>
            <person name="Zhang Y."/>
        </authorList>
    </citation>
    <scope>NUCLEOTIDE SEQUENCE [LARGE SCALE GENOMIC DNA]</scope>
    <source>
        <strain evidence="2">cv. Yunnan</strain>
    </source>
</reference>
<name>A0ACB9D492_9ASTR</name>
<dbReference type="Proteomes" id="UP001056120">
    <property type="component" value="Linkage Group LG20"/>
</dbReference>
<evidence type="ECO:0000313" key="1">
    <source>
        <dbReference type="EMBL" id="KAI3741414.1"/>
    </source>
</evidence>
<accession>A0ACB9D492</accession>
<gene>
    <name evidence="1" type="ORF">L1987_59086</name>
</gene>
<protein>
    <submittedName>
        <fullName evidence="1">Uncharacterized protein</fullName>
    </submittedName>
</protein>